<sequence length="378" mass="41518">MNSIDKPTAKLDIVTLKLDLLCNGIRMDEKVKKRVMPRYRFKRASLSEGHNFVIKYGAINIVINIAVYEKFVARSPYYYDHLAGALLRDGEFICEMNLVPDPAWYSSCLEDGTSFGSYVQIHGNNILATSLTNFCVFKHDEEGCAFCGLTHDREGARKDPEKLARIVASIEDAEPGRYHELNINAGTLAGSDKGAAMYLEVIKAVREVSGIPLAAQIAPMSDYGWIDRFKEAGLDSISFNIEIWDEELRRAIIPGKGKTTQSEYLDILEYSGKVFGAPNVSSWLIGGLEPHQSTIKGAEEIAKRGVVPFVTAFRPIIGSQMEDALPPKSETMSAIYTEVGKILKRYGLDPSQGKGGCAKCNCCAASVEALAQLVDAPC</sequence>
<gene>
    <name evidence="2" type="ORF">KP001_09160</name>
</gene>
<dbReference type="SFLD" id="SFLDS00029">
    <property type="entry name" value="Radical_SAM"/>
    <property type="match status" value="1"/>
</dbReference>
<reference evidence="2 3" key="1">
    <citation type="submission" date="2021-06" db="EMBL/GenBank/DDBJ databases">
        <title>Gemonas diversity in paddy soil.</title>
        <authorList>
            <person name="Liu G."/>
        </authorList>
    </citation>
    <scope>NUCLEOTIDE SEQUENCE [LARGE SCALE GENOMIC DNA]</scope>
    <source>
        <strain evidence="2 3">RG2</strain>
    </source>
</reference>
<evidence type="ECO:0000313" key="2">
    <source>
        <dbReference type="EMBL" id="QXE92667.1"/>
    </source>
</evidence>
<dbReference type="RefSeq" id="WP_217289215.1">
    <property type="nucleotide sequence ID" value="NZ_CP077683.1"/>
</dbReference>
<evidence type="ECO:0000313" key="3">
    <source>
        <dbReference type="Proteomes" id="UP000683559"/>
    </source>
</evidence>
<dbReference type="PROSITE" id="PS51918">
    <property type="entry name" value="RADICAL_SAM"/>
    <property type="match status" value="1"/>
</dbReference>
<accession>A0ABX8LP19</accession>
<keyword evidence="3" id="KW-1185">Reference proteome</keyword>
<organism evidence="2 3">
    <name type="scientific">Geomonas subterranea</name>
    <dbReference type="NCBI Taxonomy" id="2847989"/>
    <lineage>
        <taxon>Bacteria</taxon>
        <taxon>Pseudomonadati</taxon>
        <taxon>Thermodesulfobacteriota</taxon>
        <taxon>Desulfuromonadia</taxon>
        <taxon>Geobacterales</taxon>
        <taxon>Geobacteraceae</taxon>
        <taxon>Geomonas</taxon>
    </lineage>
</organism>
<dbReference type="Proteomes" id="UP000683559">
    <property type="component" value="Chromosome"/>
</dbReference>
<proteinExistence type="predicted"/>
<dbReference type="InterPro" id="IPR007197">
    <property type="entry name" value="rSAM"/>
</dbReference>
<evidence type="ECO:0000259" key="1">
    <source>
        <dbReference type="PROSITE" id="PS51918"/>
    </source>
</evidence>
<feature type="domain" description="Radical SAM core" evidence="1">
    <location>
        <begin position="121"/>
        <end position="349"/>
    </location>
</feature>
<dbReference type="Pfam" id="PF04055">
    <property type="entry name" value="Radical_SAM"/>
    <property type="match status" value="1"/>
</dbReference>
<dbReference type="EMBL" id="CP077683">
    <property type="protein sequence ID" value="QXE92667.1"/>
    <property type="molecule type" value="Genomic_DNA"/>
</dbReference>
<dbReference type="NCBIfam" id="NF045502">
    <property type="entry name" value="variant_rSAM"/>
    <property type="match status" value="1"/>
</dbReference>
<protein>
    <submittedName>
        <fullName evidence="2">Radical SAM protein</fullName>
    </submittedName>
</protein>
<dbReference type="CDD" id="cd01335">
    <property type="entry name" value="Radical_SAM"/>
    <property type="match status" value="1"/>
</dbReference>
<name>A0ABX8LP19_9BACT</name>